<dbReference type="Pfam" id="PF01041">
    <property type="entry name" value="DegT_DnrJ_EryC1"/>
    <property type="match status" value="1"/>
</dbReference>
<dbReference type="PANTHER" id="PTHR30244">
    <property type="entry name" value="TRANSAMINASE"/>
    <property type="match status" value="1"/>
</dbReference>
<dbReference type="PANTHER" id="PTHR30244:SF34">
    <property type="entry name" value="DTDP-4-AMINO-4,6-DIDEOXYGALACTOSE TRANSAMINASE"/>
    <property type="match status" value="1"/>
</dbReference>
<dbReference type="SUPFAM" id="SSF53383">
    <property type="entry name" value="PLP-dependent transferases"/>
    <property type="match status" value="1"/>
</dbReference>
<sequence length="94" mass="10419">MKIPFNRNTLGDEEIKAISDCIKSGWVVLGDKTAEFEEKFAEYVGAKYAVFVDSGTSALFLSLKWWFVDGDETVSVPSLTFTSTAEVVKHAGYK</sequence>
<dbReference type="GO" id="GO:0008483">
    <property type="term" value="F:transaminase activity"/>
    <property type="evidence" value="ECO:0007669"/>
    <property type="project" value="TreeGrafter"/>
</dbReference>
<accession>A0A0F9ADQ4</accession>
<evidence type="ECO:0008006" key="2">
    <source>
        <dbReference type="Google" id="ProtNLM"/>
    </source>
</evidence>
<comment type="caution">
    <text evidence="1">The sequence shown here is derived from an EMBL/GenBank/DDBJ whole genome shotgun (WGS) entry which is preliminary data.</text>
</comment>
<organism evidence="1">
    <name type="scientific">marine sediment metagenome</name>
    <dbReference type="NCBI Taxonomy" id="412755"/>
    <lineage>
        <taxon>unclassified sequences</taxon>
        <taxon>metagenomes</taxon>
        <taxon>ecological metagenomes</taxon>
    </lineage>
</organism>
<dbReference type="InterPro" id="IPR000653">
    <property type="entry name" value="DegT/StrS_aminotransferase"/>
</dbReference>
<dbReference type="EMBL" id="LAZR01055328">
    <property type="protein sequence ID" value="KKK76619.1"/>
    <property type="molecule type" value="Genomic_DNA"/>
</dbReference>
<feature type="non-terminal residue" evidence="1">
    <location>
        <position position="94"/>
    </location>
</feature>
<protein>
    <recommendedName>
        <fullName evidence="2">DegT/DnrJ/EryC1/StrS aminotransferase family protein</fullName>
    </recommendedName>
</protein>
<dbReference type="GO" id="GO:0030170">
    <property type="term" value="F:pyridoxal phosphate binding"/>
    <property type="evidence" value="ECO:0007669"/>
    <property type="project" value="TreeGrafter"/>
</dbReference>
<evidence type="ECO:0000313" key="1">
    <source>
        <dbReference type="EMBL" id="KKK76619.1"/>
    </source>
</evidence>
<dbReference type="Gene3D" id="3.40.640.10">
    <property type="entry name" value="Type I PLP-dependent aspartate aminotransferase-like (Major domain)"/>
    <property type="match status" value="1"/>
</dbReference>
<dbReference type="InterPro" id="IPR015421">
    <property type="entry name" value="PyrdxlP-dep_Trfase_major"/>
</dbReference>
<name>A0A0F9ADQ4_9ZZZZ</name>
<dbReference type="AlphaFoldDB" id="A0A0F9ADQ4"/>
<dbReference type="GO" id="GO:0000271">
    <property type="term" value="P:polysaccharide biosynthetic process"/>
    <property type="evidence" value="ECO:0007669"/>
    <property type="project" value="TreeGrafter"/>
</dbReference>
<gene>
    <name evidence="1" type="ORF">LCGC14_2861830</name>
</gene>
<proteinExistence type="predicted"/>
<reference evidence="1" key="1">
    <citation type="journal article" date="2015" name="Nature">
        <title>Complex archaea that bridge the gap between prokaryotes and eukaryotes.</title>
        <authorList>
            <person name="Spang A."/>
            <person name="Saw J.H."/>
            <person name="Jorgensen S.L."/>
            <person name="Zaremba-Niedzwiedzka K."/>
            <person name="Martijn J."/>
            <person name="Lind A.E."/>
            <person name="van Eijk R."/>
            <person name="Schleper C."/>
            <person name="Guy L."/>
            <person name="Ettema T.J."/>
        </authorList>
    </citation>
    <scope>NUCLEOTIDE SEQUENCE</scope>
</reference>
<dbReference type="InterPro" id="IPR015424">
    <property type="entry name" value="PyrdxlP-dep_Trfase"/>
</dbReference>